<protein>
    <recommendedName>
        <fullName evidence="3">Peptidyl-prolyl cis-trans isomerase</fullName>
        <shortName evidence="3">PPIase</shortName>
        <ecNumber evidence="3">5.2.1.8</ecNumber>
    </recommendedName>
</protein>
<dbReference type="EMBL" id="CAEX01002019">
    <property type="protein sequence ID" value="CCD18839.1"/>
    <property type="molecule type" value="Genomic_DNA"/>
</dbReference>
<dbReference type="AlphaFoldDB" id="F9WMS6"/>
<dbReference type="PROSITE" id="PS50072">
    <property type="entry name" value="CSA_PPIASE_2"/>
    <property type="match status" value="1"/>
</dbReference>
<evidence type="ECO:0000256" key="1">
    <source>
        <dbReference type="ARBA" id="ARBA00023110"/>
    </source>
</evidence>
<keyword evidence="1 3" id="KW-0697">Rotamase</keyword>
<dbReference type="InterPro" id="IPR029000">
    <property type="entry name" value="Cyclophilin-like_dom_sf"/>
</dbReference>
<dbReference type="GO" id="GO:0016018">
    <property type="term" value="F:cyclosporin A binding"/>
    <property type="evidence" value="ECO:0007669"/>
    <property type="project" value="TreeGrafter"/>
</dbReference>
<dbReference type="OMA" id="ENVYCVK"/>
<accession>F9WMS6</accession>
<dbReference type="Proteomes" id="UP000009027">
    <property type="component" value="Unassembled WGS sequence"/>
</dbReference>
<evidence type="ECO:0000256" key="2">
    <source>
        <dbReference type="ARBA" id="ARBA00023235"/>
    </source>
</evidence>
<keyword evidence="2 3" id="KW-0413">Isomerase</keyword>
<dbReference type="FunFam" id="2.40.100.10:FF:000067">
    <property type="entry name" value="Peptidyl-prolyl cis-trans isomerase"/>
    <property type="match status" value="1"/>
</dbReference>
<dbReference type="EC" id="5.2.1.8" evidence="3"/>
<gene>
    <name evidence="5" type="ORF">TvY486_0015410</name>
</gene>
<name>F9WMS6_TRYVY</name>
<keyword evidence="6" id="KW-1185">Reference proteome</keyword>
<evidence type="ECO:0000259" key="4">
    <source>
        <dbReference type="PROSITE" id="PS50072"/>
    </source>
</evidence>
<dbReference type="PANTHER" id="PTHR11071">
    <property type="entry name" value="PEPTIDYL-PROLYL CIS-TRANS ISOMERASE"/>
    <property type="match status" value="1"/>
</dbReference>
<dbReference type="PIRSF" id="PIRSF001467">
    <property type="entry name" value="Peptidylpro_ismrse"/>
    <property type="match status" value="1"/>
</dbReference>
<dbReference type="GO" id="GO:0005634">
    <property type="term" value="C:nucleus"/>
    <property type="evidence" value="ECO:0007669"/>
    <property type="project" value="TreeGrafter"/>
</dbReference>
<proteinExistence type="inferred from homology"/>
<dbReference type="InterPro" id="IPR002130">
    <property type="entry name" value="Cyclophilin-type_PPIase_dom"/>
</dbReference>
<evidence type="ECO:0000256" key="3">
    <source>
        <dbReference type="RuleBase" id="RU363019"/>
    </source>
</evidence>
<dbReference type="GO" id="GO:0006457">
    <property type="term" value="P:protein folding"/>
    <property type="evidence" value="ECO:0007669"/>
    <property type="project" value="TreeGrafter"/>
</dbReference>
<dbReference type="PANTHER" id="PTHR11071:SF488">
    <property type="entry name" value="PEPTIDYL-PROLYL CIS-TRANS ISOMERASE"/>
    <property type="match status" value="1"/>
</dbReference>
<feature type="domain" description="PPIase cyclophilin-type" evidence="4">
    <location>
        <begin position="16"/>
        <end position="198"/>
    </location>
</feature>
<evidence type="ECO:0000313" key="5">
    <source>
        <dbReference type="EMBL" id="CCD18839.1"/>
    </source>
</evidence>
<dbReference type="GO" id="GO:0003755">
    <property type="term" value="F:peptidyl-prolyl cis-trans isomerase activity"/>
    <property type="evidence" value="ECO:0007669"/>
    <property type="project" value="UniProtKB-UniRule"/>
</dbReference>
<comment type="similarity">
    <text evidence="3">Belongs to the cyclophilin-type PPIase family.</text>
</comment>
<comment type="function">
    <text evidence="3">PPIases accelerate the folding of proteins. It catalyzes the cis-trans isomerization of proline imidic peptide bonds in oligopeptides.</text>
</comment>
<dbReference type="InterPro" id="IPR024936">
    <property type="entry name" value="Cyclophilin-type_PPIase"/>
</dbReference>
<sequence length="200" mass="21605">MLRQTGTLLASFGGVFMDVAIGLRSPRRIEFKLFTRKCPEATENFTKLCTGENVLPRVPSTSGLGDPSFADQFLPQLTYKNSIFHRVVKGCLIQGRDITSGRGTGQLSIYGETFAAPDEVAALVFDRRGLVGTANSAPHLNGSQFFILTAKGASHLNGTCICFGCIANGYDVVEAIEQLPLDPSWFPSERVVVVDCGVLK</sequence>
<dbReference type="Pfam" id="PF00160">
    <property type="entry name" value="Pro_isomerase"/>
    <property type="match status" value="1"/>
</dbReference>
<reference evidence="5 6" key="1">
    <citation type="journal article" date="2012" name="Proc. Natl. Acad. Sci. U.S.A.">
        <title>Antigenic diversity is generated by distinct evolutionary mechanisms in African trypanosome species.</title>
        <authorList>
            <person name="Jackson A.P."/>
            <person name="Berry A."/>
            <person name="Aslett M."/>
            <person name="Allison H.C."/>
            <person name="Burton P."/>
            <person name="Vavrova-Anderson J."/>
            <person name="Brown R."/>
            <person name="Browne H."/>
            <person name="Corton N."/>
            <person name="Hauser H."/>
            <person name="Gamble J."/>
            <person name="Gilderthorp R."/>
            <person name="Marcello L."/>
            <person name="McQuillan J."/>
            <person name="Otto T.D."/>
            <person name="Quail M.A."/>
            <person name="Sanders M.J."/>
            <person name="van Tonder A."/>
            <person name="Ginger M.L."/>
            <person name="Field M.C."/>
            <person name="Barry J.D."/>
            <person name="Hertz-Fowler C."/>
            <person name="Berriman M."/>
        </authorList>
    </citation>
    <scope>NUCLEOTIDE SEQUENCE</scope>
    <source>
        <strain evidence="5 6">Y486</strain>
    </source>
</reference>
<dbReference type="SUPFAM" id="SSF50891">
    <property type="entry name" value="Cyclophilin-like"/>
    <property type="match status" value="1"/>
</dbReference>
<dbReference type="GO" id="GO:0097014">
    <property type="term" value="C:ciliary plasm"/>
    <property type="evidence" value="ECO:0007669"/>
    <property type="project" value="TreeGrafter"/>
</dbReference>
<comment type="catalytic activity">
    <reaction evidence="3">
        <text>[protein]-peptidylproline (omega=180) = [protein]-peptidylproline (omega=0)</text>
        <dbReference type="Rhea" id="RHEA:16237"/>
        <dbReference type="Rhea" id="RHEA-COMP:10747"/>
        <dbReference type="Rhea" id="RHEA-COMP:10748"/>
        <dbReference type="ChEBI" id="CHEBI:83833"/>
        <dbReference type="ChEBI" id="CHEBI:83834"/>
        <dbReference type="EC" id="5.2.1.8"/>
    </reaction>
</comment>
<evidence type="ECO:0000313" key="6">
    <source>
        <dbReference type="Proteomes" id="UP000009027"/>
    </source>
</evidence>
<dbReference type="PRINTS" id="PR00153">
    <property type="entry name" value="CSAPPISMRASE"/>
</dbReference>
<organism evidence="5 6">
    <name type="scientific">Trypanosoma vivax (strain Y486)</name>
    <dbReference type="NCBI Taxonomy" id="1055687"/>
    <lineage>
        <taxon>Eukaryota</taxon>
        <taxon>Discoba</taxon>
        <taxon>Euglenozoa</taxon>
        <taxon>Kinetoplastea</taxon>
        <taxon>Metakinetoplastina</taxon>
        <taxon>Trypanosomatida</taxon>
        <taxon>Trypanosomatidae</taxon>
        <taxon>Trypanosoma</taxon>
        <taxon>Duttonella</taxon>
    </lineage>
</organism>
<dbReference type="Gene3D" id="2.40.100.10">
    <property type="entry name" value="Cyclophilin-like"/>
    <property type="match status" value="1"/>
</dbReference>
<dbReference type="VEuPathDB" id="TriTrypDB:TvY486_0015410"/>